<evidence type="ECO:0000256" key="2">
    <source>
        <dbReference type="ARBA" id="ARBA00022643"/>
    </source>
</evidence>
<dbReference type="InterPro" id="IPR013785">
    <property type="entry name" value="Aldolase_TIM"/>
</dbReference>
<dbReference type="AlphaFoldDB" id="A0A3A4QSW6"/>
<gene>
    <name evidence="4" type="ORF">C4541_11215</name>
</gene>
<keyword evidence="1" id="KW-0285">Flavoprotein</keyword>
<dbReference type="Proteomes" id="UP000266426">
    <property type="component" value="Unassembled WGS sequence"/>
</dbReference>
<keyword evidence="3" id="KW-0560">Oxidoreductase</keyword>
<evidence type="ECO:0000313" key="5">
    <source>
        <dbReference type="Proteomes" id="UP000266426"/>
    </source>
</evidence>
<accession>A0A3A4QSW6</accession>
<evidence type="ECO:0000256" key="3">
    <source>
        <dbReference type="ARBA" id="ARBA00023002"/>
    </source>
</evidence>
<dbReference type="PANTHER" id="PTHR32332">
    <property type="entry name" value="2-NITROPROPANE DIOXYGENASE"/>
    <property type="match status" value="1"/>
</dbReference>
<dbReference type="SUPFAM" id="SSF51412">
    <property type="entry name" value="Inosine monophosphate dehydrogenase (IMPDH)"/>
    <property type="match status" value="1"/>
</dbReference>
<evidence type="ECO:0000256" key="1">
    <source>
        <dbReference type="ARBA" id="ARBA00022630"/>
    </source>
</evidence>
<dbReference type="Gene3D" id="3.20.20.70">
    <property type="entry name" value="Aldolase class I"/>
    <property type="match status" value="1"/>
</dbReference>
<dbReference type="InterPro" id="IPR004136">
    <property type="entry name" value="NMO"/>
</dbReference>
<organism evidence="4 5">
    <name type="scientific">Candidatus Auribacter fodinae</name>
    <dbReference type="NCBI Taxonomy" id="2093366"/>
    <lineage>
        <taxon>Bacteria</taxon>
        <taxon>Pseudomonadati</taxon>
        <taxon>Candidatus Auribacterota</taxon>
        <taxon>Candidatus Auribacteria</taxon>
        <taxon>Candidatus Auribacterales</taxon>
        <taxon>Candidatus Auribacteraceae</taxon>
        <taxon>Candidatus Auribacter</taxon>
    </lineage>
</organism>
<reference evidence="4 5" key="1">
    <citation type="journal article" date="2017" name="ISME J.">
        <title>Energy and carbon metabolisms in a deep terrestrial subsurface fluid microbial community.</title>
        <authorList>
            <person name="Momper L."/>
            <person name="Jungbluth S.P."/>
            <person name="Lee M.D."/>
            <person name="Amend J.P."/>
        </authorList>
    </citation>
    <scope>NUCLEOTIDE SEQUENCE [LARGE SCALE GENOMIC DNA]</scope>
    <source>
        <strain evidence="4">SURF_26</strain>
    </source>
</reference>
<evidence type="ECO:0000313" key="4">
    <source>
        <dbReference type="EMBL" id="RJP56934.1"/>
    </source>
</evidence>
<dbReference type="CDD" id="cd04730">
    <property type="entry name" value="NPD_like"/>
    <property type="match status" value="1"/>
</dbReference>
<dbReference type="PANTHER" id="PTHR32332:SF18">
    <property type="entry name" value="2-NITROPROPANE DIOXYGENASE"/>
    <property type="match status" value="1"/>
</dbReference>
<comment type="caution">
    <text evidence="4">The sequence shown here is derived from an EMBL/GenBank/DDBJ whole genome shotgun (WGS) entry which is preliminary data.</text>
</comment>
<protein>
    <submittedName>
        <fullName evidence="4">Nitronate monooxygenase</fullName>
    </submittedName>
</protein>
<keyword evidence="4" id="KW-0503">Monooxygenase</keyword>
<dbReference type="EMBL" id="QZJZ01000088">
    <property type="protein sequence ID" value="RJP56934.1"/>
    <property type="molecule type" value="Genomic_DNA"/>
</dbReference>
<name>A0A3A4QSW6_9BACT</name>
<sequence>MIKELKPLCIGDIEIKVPIIQGAMGVKISTAPLVAAVANYGGAGTIASVGLAYGTKEKNIDYIKISAESMKSEIKKTRELTDGVFGVNVLFALSHYDELVRAAAEEKVDFIVSGAGLPLKLPELVENTSTKIIPIVSSDRAANIILKTWKRRYNRFPDAIIIEGPFAGGHIGFSEAELENAYETQLEDIVVDVLKIVREYETDYKISIPVIAAGGIFDGKDIARFLNLGAQGVQMATRFVATDECAVTSKFKELYIKASIDDVHIIKSPVGMPGRVIKTDFIDKIQSSPQRFICDYQCLKTCNPKTSPYCIAKALCNALDADFDNAVVFAGRNVYKIKEIIPVNVLMDSLVKDTIQELNSN</sequence>
<dbReference type="Pfam" id="PF03060">
    <property type="entry name" value="NMO"/>
    <property type="match status" value="2"/>
</dbReference>
<proteinExistence type="predicted"/>
<dbReference type="GO" id="GO:0018580">
    <property type="term" value="F:nitronate monooxygenase activity"/>
    <property type="evidence" value="ECO:0007669"/>
    <property type="project" value="InterPro"/>
</dbReference>
<keyword evidence="2" id="KW-0288">FMN</keyword>